<name>A0AAC9PUL4_9PSEU</name>
<keyword evidence="5 15" id="KW-0479">Metal-binding</keyword>
<feature type="modified residue" description="N6-carboxylysine" evidence="15">
    <location>
        <position position="124"/>
    </location>
</feature>
<gene>
    <name evidence="15" type="primary">ilvD</name>
    <name evidence="18" type="ORF">UA74_25950</name>
</gene>
<reference evidence="19" key="1">
    <citation type="submission" date="2016-06" db="EMBL/GenBank/DDBJ databases">
        <title>Complete genome sequence of Actinoalloteichus fjordicus DSM 46855 (=ADI127-17), type strain of the new species Actinoalloteichus fjordicus.</title>
        <authorList>
            <person name="Ruckert C."/>
            <person name="Nouioui I."/>
            <person name="Willmese J."/>
            <person name="van Wezel G."/>
            <person name="Klenk H.-P."/>
            <person name="Kalinowski J."/>
            <person name="Zotchev S.B."/>
        </authorList>
    </citation>
    <scope>NUCLEOTIDE SEQUENCE [LARGE SCALE GENOMIC DNA]</scope>
    <source>
        <strain evidence="19">ADI127-7</strain>
    </source>
</reference>
<evidence type="ECO:0000256" key="4">
    <source>
        <dbReference type="ARBA" id="ARBA00022714"/>
    </source>
</evidence>
<dbReference type="Pfam" id="PF00920">
    <property type="entry name" value="ILVD_EDD_N"/>
    <property type="match status" value="1"/>
</dbReference>
<evidence type="ECO:0000256" key="13">
    <source>
        <dbReference type="ARBA" id="ARBA00029437"/>
    </source>
</evidence>
<keyword evidence="19" id="KW-1185">Reference proteome</keyword>
<evidence type="ECO:0000259" key="17">
    <source>
        <dbReference type="Pfam" id="PF24877"/>
    </source>
</evidence>
<evidence type="ECO:0000256" key="11">
    <source>
        <dbReference type="ARBA" id="ARBA00029304"/>
    </source>
</evidence>
<evidence type="ECO:0000256" key="8">
    <source>
        <dbReference type="ARBA" id="ARBA00023014"/>
    </source>
</evidence>
<evidence type="ECO:0000313" key="18">
    <source>
        <dbReference type="EMBL" id="APU17195.1"/>
    </source>
</evidence>
<feature type="active site" description="Proton acceptor" evidence="15">
    <location>
        <position position="519"/>
    </location>
</feature>
<feature type="domain" description="Dihydroxy-acid/6-phosphogluconate dehydratase C-terminal" evidence="17">
    <location>
        <begin position="410"/>
        <end position="608"/>
    </location>
</feature>
<evidence type="ECO:0000256" key="3">
    <source>
        <dbReference type="ARBA" id="ARBA00022605"/>
    </source>
</evidence>
<evidence type="ECO:0000256" key="15">
    <source>
        <dbReference type="HAMAP-Rule" id="MF_00012"/>
    </source>
</evidence>
<evidence type="ECO:0000256" key="12">
    <source>
        <dbReference type="ARBA" id="ARBA00029436"/>
    </source>
</evidence>
<sequence length="614" mass="64969">MPQLRSRITTHGRNATGARALWRATGMTDGDFGKPIVAIANSYTQFVPGHVHLRDLGDVVAGAVREAGGVPREFHTIAVDDGIAMGHSGMLYSLPSREVIADAVEYMVEGHQADALVCISNCDKITPGMLNAAMRLNIPTVFVSGGPMEAGKAVVVDGVAQAPTDLITAISASANSQVDEAGLSQVELAACPTCGSCSGMFTANSMNCLTEALGLALPGNGSTLATHAARRELFLAAGRTVVEISKRWYEQDDDSVLPRSLANKDAFENAMALDMAMGGSTNTVLHVLAAAQEGEIDFSLADIEAISRRVPCLSKVSPNSDYHMEDVHRAGGIPAILGELYRGGMLNEDVRSVHSPSLREWLGEWDIRSGEASEQAIELFHAAPGGVRTTEAFSTENRWSSLDVDAEGGCIRDAAHAYTADGGLAVLRGNLAVDGAVIKTAGIDEELWHFEGPARVVESQEQAVEAILSKTIQAGEVLVVRYEGPSGGPGMQEMLHPTAFLKGTGMGKKCALITDGRFSGGSSGISVGHVSPEAADGGDIGLVQDGDRIVIDVRERRLELLVDPAVLAERRAKMDASERPWQPVDRQRHVSTALRAYAKLATSASMGAVRDVNR</sequence>
<dbReference type="FunFam" id="3.50.30.80:FF:000001">
    <property type="entry name" value="Dihydroxy-acid dehydratase"/>
    <property type="match status" value="1"/>
</dbReference>
<evidence type="ECO:0000256" key="14">
    <source>
        <dbReference type="ARBA" id="ARBA00029490"/>
    </source>
</evidence>
<dbReference type="PANTHER" id="PTHR43661">
    <property type="entry name" value="D-XYLONATE DEHYDRATASE"/>
    <property type="match status" value="1"/>
</dbReference>
<dbReference type="InterPro" id="IPR037237">
    <property type="entry name" value="IlvD/EDD_N"/>
</dbReference>
<dbReference type="SUPFAM" id="SSF52016">
    <property type="entry name" value="LeuD/IlvD-like"/>
    <property type="match status" value="1"/>
</dbReference>
<evidence type="ECO:0000256" key="9">
    <source>
        <dbReference type="ARBA" id="ARBA00023239"/>
    </source>
</evidence>
<evidence type="ECO:0000256" key="7">
    <source>
        <dbReference type="ARBA" id="ARBA00023004"/>
    </source>
</evidence>
<dbReference type="InterPro" id="IPR000581">
    <property type="entry name" value="ILV_EDD_N"/>
</dbReference>
<dbReference type="InterPro" id="IPR020558">
    <property type="entry name" value="DiOHA_6PGluconate_deHydtase_CS"/>
</dbReference>
<dbReference type="GO" id="GO:0009097">
    <property type="term" value="P:isoleucine biosynthetic process"/>
    <property type="evidence" value="ECO:0007669"/>
    <property type="project" value="UniProtKB-UniRule"/>
</dbReference>
<evidence type="ECO:0000256" key="6">
    <source>
        <dbReference type="ARBA" id="ARBA00022842"/>
    </source>
</evidence>
<keyword evidence="3 15" id="KW-0028">Amino-acid biosynthesis</keyword>
<organism evidence="18 19">
    <name type="scientific">Actinoalloteichus fjordicus</name>
    <dbReference type="NCBI Taxonomy" id="1612552"/>
    <lineage>
        <taxon>Bacteria</taxon>
        <taxon>Bacillati</taxon>
        <taxon>Actinomycetota</taxon>
        <taxon>Actinomycetes</taxon>
        <taxon>Pseudonocardiales</taxon>
        <taxon>Pseudonocardiaceae</taxon>
        <taxon>Actinoalloteichus</taxon>
    </lineage>
</organism>
<comment type="caution">
    <text evidence="15">Lacks conserved residue(s) required for the propagation of feature annotation.</text>
</comment>
<keyword evidence="10 15" id="KW-0100">Branched-chain amino acid biosynthesis</keyword>
<keyword evidence="4 15" id="KW-0001">2Fe-2S</keyword>
<dbReference type="Proteomes" id="UP000185511">
    <property type="component" value="Chromosome"/>
</dbReference>
<dbReference type="NCBIfam" id="TIGR00110">
    <property type="entry name" value="ilvD"/>
    <property type="match status" value="1"/>
</dbReference>
<dbReference type="Pfam" id="PF24877">
    <property type="entry name" value="ILV_EDD_C"/>
    <property type="match status" value="1"/>
</dbReference>
<dbReference type="SUPFAM" id="SSF143975">
    <property type="entry name" value="IlvD/EDD N-terminal domain-like"/>
    <property type="match status" value="1"/>
</dbReference>
<evidence type="ECO:0000256" key="2">
    <source>
        <dbReference type="ARBA" id="ARBA00006486"/>
    </source>
</evidence>
<dbReference type="GO" id="GO:0051537">
    <property type="term" value="F:2 iron, 2 sulfur cluster binding"/>
    <property type="evidence" value="ECO:0007669"/>
    <property type="project" value="UniProtKB-UniRule"/>
</dbReference>
<comment type="cofactor">
    <cofactor evidence="1 15">
        <name>Mg(2+)</name>
        <dbReference type="ChEBI" id="CHEBI:18420"/>
    </cofactor>
</comment>
<proteinExistence type="inferred from homology"/>
<dbReference type="InterPro" id="IPR004404">
    <property type="entry name" value="DihydroxyA_deHydtase"/>
</dbReference>
<keyword evidence="6 15" id="KW-0460">Magnesium</keyword>
<evidence type="ECO:0000256" key="5">
    <source>
        <dbReference type="ARBA" id="ARBA00022723"/>
    </source>
</evidence>
<dbReference type="HAMAP" id="MF_00012">
    <property type="entry name" value="IlvD"/>
    <property type="match status" value="1"/>
</dbReference>
<evidence type="ECO:0000259" key="16">
    <source>
        <dbReference type="Pfam" id="PF00920"/>
    </source>
</evidence>
<dbReference type="AlphaFoldDB" id="A0AAC9PUL4"/>
<comment type="pathway">
    <text evidence="12 15">Amino-acid biosynthesis; L-valine biosynthesis; L-valine from pyruvate: step 3/4.</text>
</comment>
<keyword evidence="8 15" id="KW-0411">Iron-sulfur</keyword>
<dbReference type="InterPro" id="IPR056740">
    <property type="entry name" value="ILV_EDD_C"/>
</dbReference>
<feature type="binding site" evidence="15">
    <location>
        <position position="493"/>
    </location>
    <ligand>
        <name>Mg(2+)</name>
        <dbReference type="ChEBI" id="CHEBI:18420"/>
    </ligand>
</feature>
<dbReference type="EMBL" id="CP016076">
    <property type="protein sequence ID" value="APU17195.1"/>
    <property type="molecule type" value="Genomic_DNA"/>
</dbReference>
<evidence type="ECO:0000256" key="1">
    <source>
        <dbReference type="ARBA" id="ARBA00001946"/>
    </source>
</evidence>
<dbReference type="NCBIfam" id="NF009103">
    <property type="entry name" value="PRK12448.1"/>
    <property type="match status" value="1"/>
</dbReference>
<protein>
    <recommendedName>
        <fullName evidence="14 15">Dihydroxy-acid dehydratase</fullName>
        <shortName evidence="15">DAD</shortName>
        <ecNumber evidence="14 15">4.2.1.9</ecNumber>
    </recommendedName>
</protein>
<dbReference type="PROSITE" id="PS00887">
    <property type="entry name" value="ILVD_EDD_2"/>
    <property type="match status" value="1"/>
</dbReference>
<dbReference type="KEGG" id="acad:UA74_25950"/>
<keyword evidence="9 15" id="KW-0456">Lyase</keyword>
<comment type="cofactor">
    <cofactor evidence="15">
        <name>[2Fe-2S] cluster</name>
        <dbReference type="ChEBI" id="CHEBI:190135"/>
    </cofactor>
    <text evidence="15">Binds 1 [2Fe-2S] cluster per subunit. This cluster acts as a Lewis acid cofactor.</text>
</comment>
<feature type="binding site" evidence="15">
    <location>
        <position position="81"/>
    </location>
    <ligand>
        <name>Mg(2+)</name>
        <dbReference type="ChEBI" id="CHEBI:18420"/>
    </ligand>
</feature>
<evidence type="ECO:0000256" key="10">
    <source>
        <dbReference type="ARBA" id="ARBA00023304"/>
    </source>
</evidence>
<dbReference type="GO" id="GO:0005829">
    <property type="term" value="C:cytosol"/>
    <property type="evidence" value="ECO:0007669"/>
    <property type="project" value="TreeGrafter"/>
</dbReference>
<comment type="function">
    <text evidence="15">Functions in the biosynthesis of branched-chain amino acids. Catalyzes the dehydration of (2R,3R)-2,3-dihydroxy-3-methylpentanoate (2,3-dihydroxy-3-methylvalerate) into 2-oxo-3-methylpentanoate (2-oxo-3-methylvalerate) and of (2R)-2,3-dihydroxy-3-methylbutanoate (2,3-dihydroxyisovalerate) into 2-oxo-3-methylbutanoate (2-oxoisovalerate), the penultimate precursor to L-isoleucine and L-valine, respectively.</text>
</comment>
<dbReference type="RefSeq" id="WP_075742599.1">
    <property type="nucleotide sequence ID" value="NZ_CP016076.1"/>
</dbReference>
<feature type="domain" description="Dihydroxy-acid/6-phosphogluconate dehydratase N-terminal" evidence="16">
    <location>
        <begin position="34"/>
        <end position="360"/>
    </location>
</feature>
<comment type="pathway">
    <text evidence="13 15">Amino-acid biosynthesis; L-isoleucine biosynthesis; L-isoleucine from 2-oxobutanoate: step 3/4.</text>
</comment>
<dbReference type="PANTHER" id="PTHR43661:SF3">
    <property type="entry name" value="D-XYLONATE DEHYDRATASE YAGF-RELATED"/>
    <property type="match status" value="1"/>
</dbReference>
<evidence type="ECO:0000313" key="19">
    <source>
        <dbReference type="Proteomes" id="UP000185511"/>
    </source>
</evidence>
<comment type="catalytic activity">
    <reaction evidence="11">
        <text>(2R)-2,3-dihydroxy-3-methylbutanoate = 3-methyl-2-oxobutanoate + H2O</text>
        <dbReference type="Rhea" id="RHEA:24809"/>
        <dbReference type="ChEBI" id="CHEBI:11851"/>
        <dbReference type="ChEBI" id="CHEBI:15377"/>
        <dbReference type="ChEBI" id="CHEBI:49072"/>
        <dbReference type="EC" id="4.2.1.9"/>
    </reaction>
    <physiologicalReaction direction="left-to-right" evidence="11">
        <dbReference type="Rhea" id="RHEA:24810"/>
    </physiologicalReaction>
</comment>
<comment type="similarity">
    <text evidence="2 15">Belongs to the IlvD/Edd family.</text>
</comment>
<dbReference type="GO" id="GO:0004160">
    <property type="term" value="F:dihydroxy-acid dehydratase activity"/>
    <property type="evidence" value="ECO:0007669"/>
    <property type="project" value="UniProtKB-UniRule"/>
</dbReference>
<accession>A0AAC9PUL4</accession>
<feature type="binding site" evidence="15">
    <location>
        <position position="123"/>
    </location>
    <ligand>
        <name>Mg(2+)</name>
        <dbReference type="ChEBI" id="CHEBI:18420"/>
    </ligand>
</feature>
<dbReference type="InterPro" id="IPR042096">
    <property type="entry name" value="Dihydro-acid_dehy_C"/>
</dbReference>
<comment type="catalytic activity">
    <reaction evidence="15">
        <text>(2R,3R)-2,3-dihydroxy-3-methylpentanoate = (S)-3-methyl-2-oxopentanoate + H2O</text>
        <dbReference type="Rhea" id="RHEA:27694"/>
        <dbReference type="ChEBI" id="CHEBI:15377"/>
        <dbReference type="ChEBI" id="CHEBI:35146"/>
        <dbReference type="ChEBI" id="CHEBI:49258"/>
        <dbReference type="EC" id="4.2.1.9"/>
    </reaction>
</comment>
<dbReference type="PROSITE" id="PS00886">
    <property type="entry name" value="ILVD_EDD_1"/>
    <property type="match status" value="1"/>
</dbReference>
<dbReference type="Gene3D" id="3.50.30.80">
    <property type="entry name" value="IlvD/EDD C-terminal domain-like"/>
    <property type="match status" value="1"/>
</dbReference>
<dbReference type="GO" id="GO:0009099">
    <property type="term" value="P:L-valine biosynthetic process"/>
    <property type="evidence" value="ECO:0007669"/>
    <property type="project" value="UniProtKB-UniRule"/>
</dbReference>
<dbReference type="EC" id="4.2.1.9" evidence="14 15"/>
<comment type="subunit">
    <text evidence="15">Homodimer.</text>
</comment>
<dbReference type="GO" id="GO:0000287">
    <property type="term" value="F:magnesium ion binding"/>
    <property type="evidence" value="ECO:0007669"/>
    <property type="project" value="UniProtKB-UniRule"/>
</dbReference>
<keyword evidence="7 15" id="KW-0408">Iron</keyword>
<feature type="binding site" description="via carbamate group" evidence="15">
    <location>
        <position position="124"/>
    </location>
    <ligand>
        <name>Mg(2+)</name>
        <dbReference type="ChEBI" id="CHEBI:18420"/>
    </ligand>
</feature>